<evidence type="ECO:0000313" key="2">
    <source>
        <dbReference type="EMBL" id="MBL0766527.1"/>
    </source>
</evidence>
<dbReference type="Proteomes" id="UP000642920">
    <property type="component" value="Unassembled WGS sequence"/>
</dbReference>
<organism evidence="2 3">
    <name type="scientific">Marivirga atlantica</name>
    <dbReference type="NCBI Taxonomy" id="1548457"/>
    <lineage>
        <taxon>Bacteria</taxon>
        <taxon>Pseudomonadati</taxon>
        <taxon>Bacteroidota</taxon>
        <taxon>Cytophagia</taxon>
        <taxon>Cytophagales</taxon>
        <taxon>Marivirgaceae</taxon>
        <taxon>Marivirga</taxon>
    </lineage>
</organism>
<evidence type="ECO:0000256" key="1">
    <source>
        <dbReference type="SAM" id="Phobius"/>
    </source>
</evidence>
<dbReference type="AlphaFoldDB" id="A0A937APN8"/>
<reference evidence="2" key="1">
    <citation type="submission" date="2021-01" db="EMBL/GenBank/DDBJ databases">
        <title>Marivirga sp. nov., isolated from intertidal surface sediments.</title>
        <authorList>
            <person name="Zhang M."/>
        </authorList>
    </citation>
    <scope>NUCLEOTIDE SEQUENCE</scope>
    <source>
        <strain evidence="2">SM1354</strain>
    </source>
</reference>
<feature type="transmembrane region" description="Helical" evidence="1">
    <location>
        <begin position="114"/>
        <end position="131"/>
    </location>
</feature>
<keyword evidence="1" id="KW-1133">Transmembrane helix</keyword>
<name>A0A937APN8_9BACT</name>
<dbReference type="RefSeq" id="WP_201923185.1">
    <property type="nucleotide sequence ID" value="NZ_JAERQG010000004.1"/>
</dbReference>
<keyword evidence="1" id="KW-0472">Membrane</keyword>
<feature type="transmembrane region" description="Helical" evidence="1">
    <location>
        <begin position="9"/>
        <end position="26"/>
    </location>
</feature>
<evidence type="ECO:0000313" key="3">
    <source>
        <dbReference type="Proteomes" id="UP000642920"/>
    </source>
</evidence>
<sequence length="145" mass="16813">MLDQYIRKLIRIQFVVIFLFMVLKASRKSIINSFDNEYLTIFLYSFPNFAEAIVGTFVVCGIMLYSKAKVKFLFHFPSNATYLIATLLAAVYVILQEMKIHNLGGENIYDPYDIAFSIIGLFTAYLILLLIKPERYEREDHDTSS</sequence>
<accession>A0A937APN8</accession>
<keyword evidence="1" id="KW-0812">Transmembrane</keyword>
<proteinExistence type="predicted"/>
<protein>
    <submittedName>
        <fullName evidence="2">Uncharacterized protein</fullName>
    </submittedName>
</protein>
<dbReference type="EMBL" id="JAERQG010000004">
    <property type="protein sequence ID" value="MBL0766527.1"/>
    <property type="molecule type" value="Genomic_DNA"/>
</dbReference>
<keyword evidence="3" id="KW-1185">Reference proteome</keyword>
<gene>
    <name evidence="2" type="ORF">JKP34_14765</name>
</gene>
<feature type="transmembrane region" description="Helical" evidence="1">
    <location>
        <begin position="72"/>
        <end position="94"/>
    </location>
</feature>
<comment type="caution">
    <text evidence="2">The sequence shown here is derived from an EMBL/GenBank/DDBJ whole genome shotgun (WGS) entry which is preliminary data.</text>
</comment>
<feature type="transmembrane region" description="Helical" evidence="1">
    <location>
        <begin position="38"/>
        <end position="65"/>
    </location>
</feature>